<evidence type="ECO:0000256" key="2">
    <source>
        <dbReference type="SAM" id="MobiDB-lite"/>
    </source>
</evidence>
<evidence type="ECO:0000256" key="1">
    <source>
        <dbReference type="PROSITE-ProRule" id="PRU00042"/>
    </source>
</evidence>
<evidence type="ECO:0000313" key="5">
    <source>
        <dbReference type="Proteomes" id="UP000729402"/>
    </source>
</evidence>
<gene>
    <name evidence="4" type="ORF">GUJ93_ZPchr0011g27180</name>
</gene>
<feature type="compositionally biased region" description="Basic and acidic residues" evidence="2">
    <location>
        <begin position="9"/>
        <end position="18"/>
    </location>
</feature>
<dbReference type="OrthoDB" id="9514740at2759"/>
<feature type="domain" description="C2H2-type" evidence="3">
    <location>
        <begin position="185"/>
        <end position="213"/>
    </location>
</feature>
<sequence length="422" mass="44599">MPSSPMEANADKNQDRSRSSKKLSRAGSWVAMGFYSSSSSCKNRSQSAAAAGKSSSSKKKEKKKKRSSRSMSCAGSICSTKESSVSSRGSRRRSGGGGSTSSRSLMAPGSDYSDAGLSVSSSSSSFNSETTAAAAATSSSSTSPSSPMSSVGGSFRVMRIRKLSGCYQCHSVLDPRSRSLGAAVFSCSDCDEVFIKADYLELHRATKHAVSELGPEDTSRNIVEIIFQSSWLKNPGPLCKIDKILKVHITDKTINKFEQYKESVKQRASSEAKKNPRCAADGNELLRFHCTTFTCSLGVAGGTALCGGSPTPPHHCKLCSIIKHGFRVDGNGKIATMATSGRAHETAEASSDGEKRAMLVCRVVAGRVNSKPSTTATTSSDELECDSITSCSSQGVTSDLDELLVFSPTAILPCFVVIYSGY</sequence>
<keyword evidence="1" id="KW-0862">Zinc</keyword>
<dbReference type="PROSITE" id="PS00028">
    <property type="entry name" value="ZINC_FINGER_C2H2_1"/>
    <property type="match status" value="1"/>
</dbReference>
<reference evidence="4" key="2">
    <citation type="submission" date="2021-02" db="EMBL/GenBank/DDBJ databases">
        <authorList>
            <person name="Kimball J.A."/>
            <person name="Haas M.W."/>
            <person name="Macchietto M."/>
            <person name="Kono T."/>
            <person name="Duquette J."/>
            <person name="Shao M."/>
        </authorList>
    </citation>
    <scope>NUCLEOTIDE SEQUENCE</scope>
    <source>
        <tissue evidence="4">Fresh leaf tissue</tissue>
    </source>
</reference>
<feature type="compositionally biased region" description="Basic residues" evidence="2">
    <location>
        <begin position="56"/>
        <end position="68"/>
    </location>
</feature>
<accession>A0A8J6BRP9</accession>
<name>A0A8J6BRP9_ZIZPA</name>
<protein>
    <recommendedName>
        <fullName evidence="3">C2H2-type domain-containing protein</fullName>
    </recommendedName>
</protein>
<dbReference type="PANTHER" id="PTHR31681:SF109">
    <property type="entry name" value="OS11G0169400 PROTEIN"/>
    <property type="match status" value="1"/>
</dbReference>
<keyword evidence="5" id="KW-1185">Reference proteome</keyword>
<keyword evidence="1" id="KW-0863">Zinc-finger</keyword>
<dbReference type="EMBL" id="JAAALK010000081">
    <property type="protein sequence ID" value="KAG8090715.1"/>
    <property type="molecule type" value="Genomic_DNA"/>
</dbReference>
<reference evidence="4" key="1">
    <citation type="journal article" date="2021" name="bioRxiv">
        <title>Whole Genome Assembly and Annotation of Northern Wild Rice, Zizania palustris L., Supports a Whole Genome Duplication in the Zizania Genus.</title>
        <authorList>
            <person name="Haas M."/>
            <person name="Kono T."/>
            <person name="Macchietto M."/>
            <person name="Millas R."/>
            <person name="McGilp L."/>
            <person name="Shao M."/>
            <person name="Duquette J."/>
            <person name="Hirsch C.N."/>
            <person name="Kimball J."/>
        </authorList>
    </citation>
    <scope>NUCLEOTIDE SEQUENCE</scope>
    <source>
        <tissue evidence="4">Fresh leaf tissue</tissue>
    </source>
</reference>
<dbReference type="InterPro" id="IPR013087">
    <property type="entry name" value="Znf_C2H2_type"/>
</dbReference>
<dbReference type="PROSITE" id="PS50157">
    <property type="entry name" value="ZINC_FINGER_C2H2_2"/>
    <property type="match status" value="1"/>
</dbReference>
<dbReference type="PANTHER" id="PTHR31681">
    <property type="entry name" value="C2H2-LIKE ZINC FINGER PROTEIN"/>
    <property type="match status" value="1"/>
</dbReference>
<dbReference type="Proteomes" id="UP000729402">
    <property type="component" value="Unassembled WGS sequence"/>
</dbReference>
<keyword evidence="1" id="KW-0479">Metal-binding</keyword>
<dbReference type="AlphaFoldDB" id="A0A8J6BRP9"/>
<evidence type="ECO:0000259" key="3">
    <source>
        <dbReference type="PROSITE" id="PS50157"/>
    </source>
</evidence>
<proteinExistence type="predicted"/>
<dbReference type="GO" id="GO:0008270">
    <property type="term" value="F:zinc ion binding"/>
    <property type="evidence" value="ECO:0007669"/>
    <property type="project" value="UniProtKB-KW"/>
</dbReference>
<comment type="caution">
    <text evidence="4">The sequence shown here is derived from an EMBL/GenBank/DDBJ whole genome shotgun (WGS) entry which is preliminary data.</text>
</comment>
<evidence type="ECO:0000313" key="4">
    <source>
        <dbReference type="EMBL" id="KAG8090715.1"/>
    </source>
</evidence>
<feature type="region of interest" description="Disordered" evidence="2">
    <location>
        <begin position="1"/>
        <end position="107"/>
    </location>
</feature>
<feature type="compositionally biased region" description="Low complexity" evidence="2">
    <location>
        <begin position="36"/>
        <end position="55"/>
    </location>
</feature>
<organism evidence="4 5">
    <name type="scientific">Zizania palustris</name>
    <name type="common">Northern wild rice</name>
    <dbReference type="NCBI Taxonomy" id="103762"/>
    <lineage>
        <taxon>Eukaryota</taxon>
        <taxon>Viridiplantae</taxon>
        <taxon>Streptophyta</taxon>
        <taxon>Embryophyta</taxon>
        <taxon>Tracheophyta</taxon>
        <taxon>Spermatophyta</taxon>
        <taxon>Magnoliopsida</taxon>
        <taxon>Liliopsida</taxon>
        <taxon>Poales</taxon>
        <taxon>Poaceae</taxon>
        <taxon>BOP clade</taxon>
        <taxon>Oryzoideae</taxon>
        <taxon>Oryzeae</taxon>
        <taxon>Zizaniinae</taxon>
        <taxon>Zizania</taxon>
    </lineage>
</organism>